<feature type="region of interest" description="Disordered" evidence="1">
    <location>
        <begin position="1"/>
        <end position="34"/>
    </location>
</feature>
<evidence type="ECO:0000256" key="1">
    <source>
        <dbReference type="SAM" id="MobiDB-lite"/>
    </source>
</evidence>
<sequence length="164" mass="17836">MYGGYPSPGAATGLQATSKASQEETQPVVSAEEEKKTLVEEIREKGFQAYAEELKEKKKEELRAKILGEMGLSEEDLQSMSPEMRGQIEKMIANEIVKRMTAEGELKRQENGMQGLQKGTKPQTGQPTMALIDNAGVGLGPLLALQEIDAAKNGEKPQTEKNTG</sequence>
<dbReference type="Proteomes" id="UP000095347">
    <property type="component" value="Unassembled WGS sequence"/>
</dbReference>
<gene>
    <name evidence="2" type="ORF">BEN30_08635</name>
</gene>
<dbReference type="STRING" id="28181.BEN30_08635"/>
<name>A0A1E5Q877_9PROT</name>
<evidence type="ECO:0000313" key="3">
    <source>
        <dbReference type="Proteomes" id="UP000095347"/>
    </source>
</evidence>
<dbReference type="EMBL" id="MCGG01000021">
    <property type="protein sequence ID" value="OEJ67499.1"/>
    <property type="molecule type" value="Genomic_DNA"/>
</dbReference>
<keyword evidence="3" id="KW-1185">Reference proteome</keyword>
<comment type="caution">
    <text evidence="2">The sequence shown here is derived from an EMBL/GenBank/DDBJ whole genome shotgun (WGS) entry which is preliminary data.</text>
</comment>
<evidence type="ECO:0000313" key="2">
    <source>
        <dbReference type="EMBL" id="OEJ67499.1"/>
    </source>
</evidence>
<feature type="compositionally biased region" description="Polar residues" evidence="1">
    <location>
        <begin position="14"/>
        <end position="28"/>
    </location>
</feature>
<reference evidence="3" key="1">
    <citation type="submission" date="2016-07" db="EMBL/GenBank/DDBJ databases">
        <authorList>
            <person name="Florea S."/>
            <person name="Webb J.S."/>
            <person name="Jaromczyk J."/>
            <person name="Schardl C.L."/>
        </authorList>
    </citation>
    <scope>NUCLEOTIDE SEQUENCE [LARGE SCALE GENOMIC DNA]</scope>
    <source>
        <strain evidence="3">MV-1</strain>
    </source>
</reference>
<accession>A0A1E5Q877</accession>
<organism evidence="2 3">
    <name type="scientific">Magnetovibrio blakemorei</name>
    <dbReference type="NCBI Taxonomy" id="28181"/>
    <lineage>
        <taxon>Bacteria</taxon>
        <taxon>Pseudomonadati</taxon>
        <taxon>Pseudomonadota</taxon>
        <taxon>Alphaproteobacteria</taxon>
        <taxon>Rhodospirillales</taxon>
        <taxon>Magnetovibrionaceae</taxon>
        <taxon>Magnetovibrio</taxon>
    </lineage>
</organism>
<feature type="region of interest" description="Disordered" evidence="1">
    <location>
        <begin position="107"/>
        <end position="128"/>
    </location>
</feature>
<proteinExistence type="predicted"/>
<protein>
    <submittedName>
        <fullName evidence="2">Uncharacterized protein</fullName>
    </submittedName>
</protein>
<dbReference type="AlphaFoldDB" id="A0A1E5Q877"/>